<dbReference type="Proteomes" id="UP000625711">
    <property type="component" value="Unassembled WGS sequence"/>
</dbReference>
<dbReference type="InterPro" id="IPR008914">
    <property type="entry name" value="PEBP"/>
</dbReference>
<dbReference type="SUPFAM" id="SSF49777">
    <property type="entry name" value="PEBP-like"/>
    <property type="match status" value="1"/>
</dbReference>
<organism evidence="1 2">
    <name type="scientific">Rhynchophorus ferrugineus</name>
    <name type="common">Red palm weevil</name>
    <name type="synonym">Curculio ferrugineus</name>
    <dbReference type="NCBI Taxonomy" id="354439"/>
    <lineage>
        <taxon>Eukaryota</taxon>
        <taxon>Metazoa</taxon>
        <taxon>Ecdysozoa</taxon>
        <taxon>Arthropoda</taxon>
        <taxon>Hexapoda</taxon>
        <taxon>Insecta</taxon>
        <taxon>Pterygota</taxon>
        <taxon>Neoptera</taxon>
        <taxon>Endopterygota</taxon>
        <taxon>Coleoptera</taxon>
        <taxon>Polyphaga</taxon>
        <taxon>Cucujiformia</taxon>
        <taxon>Curculionidae</taxon>
        <taxon>Dryophthorinae</taxon>
        <taxon>Rhynchophorus</taxon>
    </lineage>
</organism>
<dbReference type="OrthoDB" id="2506647at2759"/>
<reference evidence="1" key="1">
    <citation type="submission" date="2020-08" db="EMBL/GenBank/DDBJ databases">
        <title>Genome sequencing and assembly of the red palm weevil Rhynchophorus ferrugineus.</title>
        <authorList>
            <person name="Dias G.B."/>
            <person name="Bergman C.M."/>
            <person name="Manee M."/>
        </authorList>
    </citation>
    <scope>NUCLEOTIDE SEQUENCE</scope>
    <source>
        <strain evidence="1">AA-2017</strain>
        <tissue evidence="1">Whole larva</tissue>
    </source>
</reference>
<gene>
    <name evidence="1" type="ORF">GWI33_006880</name>
</gene>
<dbReference type="Pfam" id="PF01161">
    <property type="entry name" value="PBP"/>
    <property type="match status" value="1"/>
</dbReference>
<comment type="caution">
    <text evidence="1">The sequence shown here is derived from an EMBL/GenBank/DDBJ whole genome shotgun (WGS) entry which is preliminary data.</text>
</comment>
<dbReference type="Gene3D" id="3.90.280.10">
    <property type="entry name" value="PEBP-like"/>
    <property type="match status" value="1"/>
</dbReference>
<evidence type="ECO:0008006" key="3">
    <source>
        <dbReference type="Google" id="ProtNLM"/>
    </source>
</evidence>
<dbReference type="EMBL" id="JAACXV010000347">
    <property type="protein sequence ID" value="KAF7279648.1"/>
    <property type="molecule type" value="Genomic_DNA"/>
</dbReference>
<dbReference type="PANTHER" id="PTHR11362:SF82">
    <property type="entry name" value="PHOSPHATIDYLETHANOLAMINE-BINDING PROTEIN 4"/>
    <property type="match status" value="1"/>
</dbReference>
<name>A0A834IJM2_RHYFE</name>
<dbReference type="PANTHER" id="PTHR11362">
    <property type="entry name" value="PHOSPHATIDYLETHANOLAMINE-BINDING PROTEIN"/>
    <property type="match status" value="1"/>
</dbReference>
<proteinExistence type="predicted"/>
<evidence type="ECO:0000313" key="2">
    <source>
        <dbReference type="Proteomes" id="UP000625711"/>
    </source>
</evidence>
<dbReference type="CDD" id="cd00866">
    <property type="entry name" value="PEBP_euk"/>
    <property type="match status" value="1"/>
</dbReference>
<dbReference type="InterPro" id="IPR036610">
    <property type="entry name" value="PEBP-like_sf"/>
</dbReference>
<sequence length="178" mass="19709">MEKEKVVPDVIDQTPKAVAEVAFKGGVKANMGNVLTPTQVKDAPTIQWPVEPDSLYTLCMTDPDAPSRTNPKFREWQHWLVGNIPGNEISKGDVLSAYVGAGPPKGSGLHRYVILIYKQKGKISFSEPKIPNTSGDGRPKFSIKKLAEKYDFDGPIAGNFFQAEWDDYVPKLYKQLGN</sequence>
<keyword evidence="2" id="KW-1185">Reference proteome</keyword>
<dbReference type="AlphaFoldDB" id="A0A834IJM2"/>
<evidence type="ECO:0000313" key="1">
    <source>
        <dbReference type="EMBL" id="KAF7279648.1"/>
    </source>
</evidence>
<accession>A0A834IJM2</accession>
<dbReference type="InterPro" id="IPR035810">
    <property type="entry name" value="PEBP_euk"/>
</dbReference>
<protein>
    <recommendedName>
        <fullName evidence="3">Phosphatidylethanolamine-binding protein</fullName>
    </recommendedName>
</protein>